<dbReference type="InterPro" id="IPR009959">
    <property type="entry name" value="Cyclase_SnoaL-like"/>
</dbReference>
<keyword evidence="3" id="KW-1185">Reference proteome</keyword>
<sequence>MLKNLENAKNLYLRGIRDGEVQEVLDNYMGDTYTQHSTGVKDGKEGFREFFEDFFKRNPKRDIRIVRCLSDGPYVFLHVHQNLNDGAAQWVTTDLFRSDENGRIVEHWDVIDAYQKNENGPDPIFGEFEIQDIEKTEANKNTVRLFLTEVLQNHSMNRFDHYVSDSLIQHDRQLGKTADDWKSFITDHAVAYDFVFKTAGQGDHVVTYSNVLTDGTAYAQFDIFRLQDGKIAEHWSNREPVPARQELVNSGKF</sequence>
<dbReference type="EMBL" id="VUMV01000004">
    <property type="protein sequence ID" value="MST82069.1"/>
    <property type="molecule type" value="Genomic_DNA"/>
</dbReference>
<comment type="caution">
    <text evidence="2">The sequence shown here is derived from an EMBL/GenBank/DDBJ whole genome shotgun (WGS) entry which is preliminary data.</text>
</comment>
<proteinExistence type="predicted"/>
<dbReference type="AlphaFoldDB" id="A0A7X2P898"/>
<protein>
    <submittedName>
        <fullName evidence="2">Polyketide cyclase</fullName>
    </submittedName>
</protein>
<dbReference type="SUPFAM" id="SSF54427">
    <property type="entry name" value="NTF2-like"/>
    <property type="match status" value="2"/>
</dbReference>
<name>A0A7X2P898_9FIRM</name>
<dbReference type="Gene3D" id="3.10.450.50">
    <property type="match status" value="2"/>
</dbReference>
<reference evidence="2 3" key="1">
    <citation type="submission" date="2019-08" db="EMBL/GenBank/DDBJ databases">
        <title>In-depth cultivation of the pig gut microbiome towards novel bacterial diversity and tailored functional studies.</title>
        <authorList>
            <person name="Wylensek D."/>
            <person name="Hitch T.C.A."/>
            <person name="Clavel T."/>
        </authorList>
    </citation>
    <scope>NUCLEOTIDE SEQUENCE [LARGE SCALE GENOMIC DNA]</scope>
    <source>
        <strain evidence="2 3">Oil+RF-744-WCA-WT-13</strain>
    </source>
</reference>
<dbReference type="RefSeq" id="WP_154457976.1">
    <property type="nucleotide sequence ID" value="NZ_VUMV01000004.1"/>
</dbReference>
<evidence type="ECO:0000259" key="1">
    <source>
        <dbReference type="Pfam" id="PF12680"/>
    </source>
</evidence>
<evidence type="ECO:0000313" key="3">
    <source>
        <dbReference type="Proteomes" id="UP000466864"/>
    </source>
</evidence>
<dbReference type="PANTHER" id="PTHR38436:SF1">
    <property type="entry name" value="ESTER CYCLASE"/>
    <property type="match status" value="1"/>
</dbReference>
<feature type="domain" description="SnoaL-like" evidence="1">
    <location>
        <begin position="16"/>
        <end position="107"/>
    </location>
</feature>
<gene>
    <name evidence="2" type="ORF">FYJ60_07055</name>
</gene>
<dbReference type="InterPro" id="IPR037401">
    <property type="entry name" value="SnoaL-like"/>
</dbReference>
<dbReference type="GO" id="GO:0030638">
    <property type="term" value="P:polyketide metabolic process"/>
    <property type="evidence" value="ECO:0007669"/>
    <property type="project" value="InterPro"/>
</dbReference>
<accession>A0A7X2P898</accession>
<dbReference type="PANTHER" id="PTHR38436">
    <property type="entry name" value="POLYKETIDE CYCLASE SNOAL-LIKE DOMAIN"/>
    <property type="match status" value="1"/>
</dbReference>
<evidence type="ECO:0000313" key="2">
    <source>
        <dbReference type="EMBL" id="MST82069.1"/>
    </source>
</evidence>
<dbReference type="Proteomes" id="UP000466864">
    <property type="component" value="Unassembled WGS sequence"/>
</dbReference>
<organism evidence="2 3">
    <name type="scientific">Bilifractor porci</name>
    <dbReference type="NCBI Taxonomy" id="2606636"/>
    <lineage>
        <taxon>Bacteria</taxon>
        <taxon>Bacillati</taxon>
        <taxon>Bacillota</taxon>
        <taxon>Clostridia</taxon>
        <taxon>Lachnospirales</taxon>
        <taxon>Lachnospiraceae</taxon>
        <taxon>Bilifractor</taxon>
    </lineage>
</organism>
<dbReference type="Pfam" id="PF12680">
    <property type="entry name" value="SnoaL_2"/>
    <property type="match status" value="1"/>
</dbReference>
<dbReference type="InterPro" id="IPR032710">
    <property type="entry name" value="NTF2-like_dom_sf"/>
</dbReference>